<keyword evidence="3" id="KW-1185">Reference proteome</keyword>
<evidence type="ECO:0000256" key="1">
    <source>
        <dbReference type="SAM" id="MobiDB-lite"/>
    </source>
</evidence>
<feature type="region of interest" description="Disordered" evidence="1">
    <location>
        <begin position="43"/>
        <end position="62"/>
    </location>
</feature>
<dbReference type="GeneID" id="66054092"/>
<name>A0A2K3DKB0_CHLRE</name>
<dbReference type="RefSeq" id="XP_042922859.1">
    <property type="nucleotide sequence ID" value="XM_043064291.1"/>
</dbReference>
<dbReference type="AlphaFoldDB" id="A0A2K3DKB0"/>
<dbReference type="InParanoid" id="A0A2K3DKB0"/>
<evidence type="ECO:0000313" key="3">
    <source>
        <dbReference type="Proteomes" id="UP000006906"/>
    </source>
</evidence>
<accession>A0A2K3DKB0</accession>
<dbReference type="Proteomes" id="UP000006906">
    <property type="component" value="Chromosome 7"/>
</dbReference>
<dbReference type="Gramene" id="PNW80972">
    <property type="protein sequence ID" value="PNW80972"/>
    <property type="gene ID" value="CHLRE_07g337676v5"/>
</dbReference>
<evidence type="ECO:0000313" key="2">
    <source>
        <dbReference type="EMBL" id="PNW80972.1"/>
    </source>
</evidence>
<proteinExistence type="predicted"/>
<dbReference type="EMBL" id="CM008968">
    <property type="protein sequence ID" value="PNW80972.1"/>
    <property type="molecule type" value="Genomic_DNA"/>
</dbReference>
<protein>
    <submittedName>
        <fullName evidence="2">Uncharacterized protein</fullName>
    </submittedName>
</protein>
<reference evidence="2 3" key="1">
    <citation type="journal article" date="2007" name="Science">
        <title>The Chlamydomonas genome reveals the evolution of key animal and plant functions.</title>
        <authorList>
            <person name="Merchant S.S."/>
            <person name="Prochnik S.E."/>
            <person name="Vallon O."/>
            <person name="Harris E.H."/>
            <person name="Karpowicz S.J."/>
            <person name="Witman G.B."/>
            <person name="Terry A."/>
            <person name="Salamov A."/>
            <person name="Fritz-Laylin L.K."/>
            <person name="Marechal-Drouard L."/>
            <person name="Marshall W.F."/>
            <person name="Qu L.H."/>
            <person name="Nelson D.R."/>
            <person name="Sanderfoot A.A."/>
            <person name="Spalding M.H."/>
            <person name="Kapitonov V.V."/>
            <person name="Ren Q."/>
            <person name="Ferris P."/>
            <person name="Lindquist E."/>
            <person name="Shapiro H."/>
            <person name="Lucas S.M."/>
            <person name="Grimwood J."/>
            <person name="Schmutz J."/>
            <person name="Cardol P."/>
            <person name="Cerutti H."/>
            <person name="Chanfreau G."/>
            <person name="Chen C.L."/>
            <person name="Cognat V."/>
            <person name="Croft M.T."/>
            <person name="Dent R."/>
            <person name="Dutcher S."/>
            <person name="Fernandez E."/>
            <person name="Fukuzawa H."/>
            <person name="Gonzalez-Ballester D."/>
            <person name="Gonzalez-Halphen D."/>
            <person name="Hallmann A."/>
            <person name="Hanikenne M."/>
            <person name="Hippler M."/>
            <person name="Inwood W."/>
            <person name="Jabbari K."/>
            <person name="Kalanon M."/>
            <person name="Kuras R."/>
            <person name="Lefebvre P.A."/>
            <person name="Lemaire S.D."/>
            <person name="Lobanov A.V."/>
            <person name="Lohr M."/>
            <person name="Manuell A."/>
            <person name="Meier I."/>
            <person name="Mets L."/>
            <person name="Mittag M."/>
            <person name="Mittelmeier T."/>
            <person name="Moroney J.V."/>
            <person name="Moseley J."/>
            <person name="Napoli C."/>
            <person name="Nedelcu A.M."/>
            <person name="Niyogi K."/>
            <person name="Novoselov S.V."/>
            <person name="Paulsen I.T."/>
            <person name="Pazour G."/>
            <person name="Purton S."/>
            <person name="Ral J.P."/>
            <person name="Riano-Pachon D.M."/>
            <person name="Riekhof W."/>
            <person name="Rymarquis L."/>
            <person name="Schroda M."/>
            <person name="Stern D."/>
            <person name="Umen J."/>
            <person name="Willows R."/>
            <person name="Wilson N."/>
            <person name="Zimmer S.L."/>
            <person name="Allmer J."/>
            <person name="Balk J."/>
            <person name="Bisova K."/>
            <person name="Chen C.J."/>
            <person name="Elias M."/>
            <person name="Gendler K."/>
            <person name="Hauser C."/>
            <person name="Lamb M.R."/>
            <person name="Ledford H."/>
            <person name="Long J.C."/>
            <person name="Minagawa J."/>
            <person name="Page M.D."/>
            <person name="Pan J."/>
            <person name="Pootakham W."/>
            <person name="Roje S."/>
            <person name="Rose A."/>
            <person name="Stahlberg E."/>
            <person name="Terauchi A.M."/>
            <person name="Yang P."/>
            <person name="Ball S."/>
            <person name="Bowler C."/>
            <person name="Dieckmann C.L."/>
            <person name="Gladyshev V.N."/>
            <person name="Green P."/>
            <person name="Jorgensen R."/>
            <person name="Mayfield S."/>
            <person name="Mueller-Roeber B."/>
            <person name="Rajamani S."/>
            <person name="Sayre R.T."/>
            <person name="Brokstein P."/>
            <person name="Dubchak I."/>
            <person name="Goodstein D."/>
            <person name="Hornick L."/>
            <person name="Huang Y.W."/>
            <person name="Jhaveri J."/>
            <person name="Luo Y."/>
            <person name="Martinez D."/>
            <person name="Ngau W.C."/>
            <person name="Otillar B."/>
            <person name="Poliakov A."/>
            <person name="Porter A."/>
            <person name="Szajkowski L."/>
            <person name="Werner G."/>
            <person name="Zhou K."/>
            <person name="Grigoriev I.V."/>
            <person name="Rokhsar D.S."/>
            <person name="Grossman A.R."/>
        </authorList>
    </citation>
    <scope>NUCLEOTIDE SEQUENCE [LARGE SCALE GENOMIC DNA]</scope>
    <source>
        <strain evidence="3">CC-503</strain>
    </source>
</reference>
<organism evidence="2 3">
    <name type="scientific">Chlamydomonas reinhardtii</name>
    <name type="common">Chlamydomonas smithii</name>
    <dbReference type="NCBI Taxonomy" id="3055"/>
    <lineage>
        <taxon>Eukaryota</taxon>
        <taxon>Viridiplantae</taxon>
        <taxon>Chlorophyta</taxon>
        <taxon>core chlorophytes</taxon>
        <taxon>Chlorophyceae</taxon>
        <taxon>CS clade</taxon>
        <taxon>Chlamydomonadales</taxon>
        <taxon>Chlamydomonadaceae</taxon>
        <taxon>Chlamydomonas</taxon>
    </lineage>
</organism>
<sequence>MQSVDTLQEALAELHNIRGIAGKLQAGSGAVVSSCSGGGACGAAAAGAGANPRWPSQPSSTRSAARRFLITCSASPACASAWRRTRRATGVCKLPTSEQRLVGPRTAVGSVRGKGRGGYGAPCAVRDLLWRRTTCIARYR</sequence>
<gene>
    <name evidence="2" type="ORF">CHLRE_07g337676v5</name>
</gene>
<dbReference type="KEGG" id="cre:CHLRE_07g337676v5"/>